<evidence type="ECO:0000313" key="2">
    <source>
        <dbReference type="EMBL" id="EEE50585.1"/>
    </source>
</evidence>
<dbReference type="HOGENOM" id="CLU_020447_0_0_1"/>
<dbReference type="Proteomes" id="UP000007752">
    <property type="component" value="Chromosome 10"/>
</dbReference>
<organism evidence="2">
    <name type="scientific">Oryza sativa subsp. japonica</name>
    <name type="common">Rice</name>
    <dbReference type="NCBI Taxonomy" id="39947"/>
    <lineage>
        <taxon>Eukaryota</taxon>
        <taxon>Viridiplantae</taxon>
        <taxon>Streptophyta</taxon>
        <taxon>Embryophyta</taxon>
        <taxon>Tracheophyta</taxon>
        <taxon>Spermatophyta</taxon>
        <taxon>Magnoliopsida</taxon>
        <taxon>Liliopsida</taxon>
        <taxon>Poales</taxon>
        <taxon>Poaceae</taxon>
        <taxon>BOP clade</taxon>
        <taxon>Oryzoideae</taxon>
        <taxon>Oryzeae</taxon>
        <taxon>Oryzinae</taxon>
        <taxon>Oryza</taxon>
        <taxon>Oryza sativa</taxon>
    </lineage>
</organism>
<reference evidence="2" key="1">
    <citation type="journal article" date="2005" name="PLoS Biol.">
        <title>The genomes of Oryza sativa: a history of duplications.</title>
        <authorList>
            <person name="Yu J."/>
            <person name="Wang J."/>
            <person name="Lin W."/>
            <person name="Li S."/>
            <person name="Li H."/>
            <person name="Zhou J."/>
            <person name="Ni P."/>
            <person name="Dong W."/>
            <person name="Hu S."/>
            <person name="Zeng C."/>
            <person name="Zhang J."/>
            <person name="Zhang Y."/>
            <person name="Li R."/>
            <person name="Xu Z."/>
            <person name="Li S."/>
            <person name="Li X."/>
            <person name="Zheng H."/>
            <person name="Cong L."/>
            <person name="Lin L."/>
            <person name="Yin J."/>
            <person name="Geng J."/>
            <person name="Li G."/>
            <person name="Shi J."/>
            <person name="Liu J."/>
            <person name="Lv H."/>
            <person name="Li J."/>
            <person name="Wang J."/>
            <person name="Deng Y."/>
            <person name="Ran L."/>
            <person name="Shi X."/>
            <person name="Wang X."/>
            <person name="Wu Q."/>
            <person name="Li C."/>
            <person name="Ren X."/>
            <person name="Wang J."/>
            <person name="Wang X."/>
            <person name="Li D."/>
            <person name="Liu D."/>
            <person name="Zhang X."/>
            <person name="Ji Z."/>
            <person name="Zhao W."/>
            <person name="Sun Y."/>
            <person name="Zhang Z."/>
            <person name="Bao J."/>
            <person name="Han Y."/>
            <person name="Dong L."/>
            <person name="Ji J."/>
            <person name="Chen P."/>
            <person name="Wu S."/>
            <person name="Liu J."/>
            <person name="Xiao Y."/>
            <person name="Bu D."/>
            <person name="Tan J."/>
            <person name="Yang L."/>
            <person name="Ye C."/>
            <person name="Zhang J."/>
            <person name="Xu J."/>
            <person name="Zhou Y."/>
            <person name="Yu Y."/>
            <person name="Zhang B."/>
            <person name="Zhuang S."/>
            <person name="Wei H."/>
            <person name="Liu B."/>
            <person name="Lei M."/>
            <person name="Yu H."/>
            <person name="Li Y."/>
            <person name="Xu H."/>
            <person name="Wei S."/>
            <person name="He X."/>
            <person name="Fang L."/>
            <person name="Zhang Z."/>
            <person name="Zhang Y."/>
            <person name="Huang X."/>
            <person name="Su Z."/>
            <person name="Tong W."/>
            <person name="Li J."/>
            <person name="Tong Z."/>
            <person name="Li S."/>
            <person name="Ye J."/>
            <person name="Wang L."/>
            <person name="Fang L."/>
            <person name="Lei T."/>
            <person name="Chen C."/>
            <person name="Chen H."/>
            <person name="Xu Z."/>
            <person name="Li H."/>
            <person name="Huang H."/>
            <person name="Zhang F."/>
            <person name="Xu H."/>
            <person name="Li N."/>
            <person name="Zhao C."/>
            <person name="Li S."/>
            <person name="Dong L."/>
            <person name="Huang Y."/>
            <person name="Li L."/>
            <person name="Xi Y."/>
            <person name="Qi Q."/>
            <person name="Li W."/>
            <person name="Zhang B."/>
            <person name="Hu W."/>
            <person name="Zhang Y."/>
            <person name="Tian X."/>
            <person name="Jiao Y."/>
            <person name="Liang X."/>
            <person name="Jin J."/>
            <person name="Gao L."/>
            <person name="Zheng W."/>
            <person name="Hao B."/>
            <person name="Liu S."/>
            <person name="Wang W."/>
            <person name="Yuan L."/>
            <person name="Cao M."/>
            <person name="McDermott J."/>
            <person name="Samudrala R."/>
            <person name="Wang J."/>
            <person name="Wong G.K."/>
            <person name="Yang H."/>
        </authorList>
    </citation>
    <scope>NUCLEOTIDE SEQUENCE [LARGE SCALE GENOMIC DNA]</scope>
</reference>
<reference evidence="2" key="2">
    <citation type="submission" date="2008-12" db="EMBL/GenBank/DDBJ databases">
        <title>Improved gene annotation of the rice (Oryza sativa) genomes.</title>
        <authorList>
            <person name="Wang J."/>
            <person name="Li R."/>
            <person name="Fan W."/>
            <person name="Huang Q."/>
            <person name="Zhang J."/>
            <person name="Zhou Y."/>
            <person name="Hu Y."/>
            <person name="Zi S."/>
            <person name="Li J."/>
            <person name="Ni P."/>
            <person name="Zheng H."/>
            <person name="Zhang Y."/>
            <person name="Zhao M."/>
            <person name="Hao Q."/>
            <person name="McDermott J."/>
            <person name="Samudrala R."/>
            <person name="Kristiansen K."/>
            <person name="Wong G.K.-S."/>
        </authorList>
    </citation>
    <scope>NUCLEOTIDE SEQUENCE</scope>
</reference>
<dbReference type="GO" id="GO:0017056">
    <property type="term" value="F:structural constituent of nuclear pore"/>
    <property type="evidence" value="ECO:0007669"/>
    <property type="project" value="InterPro"/>
</dbReference>
<sequence>MASGGASSAPATASTPAAAAATTTTSKTASASLWWDPFIDLSDDLDRAAAASPSVPDALAERIKAHHAWLRGSVSMFVKPSDASRGALDASEVVVGEHRLAVKPELKAAALRLSKCMNLDEVQSYILVKRTSENTPTALVADTEEFLRLVSVQYYLERQCLLKCIRRIFVHANDCSDSIDAVREEASVLVREEVEQRLLSIVRDSLASAFSVKGDMLSGSYDVGKFAVSVEAKNSFHYAKAQLLFILIQTLDFESLLRMVRDEVPFSGGYSTFSVVDILEMDVEVSKLPEFAAVESGPLILAWAVFLCLVMSLPGSNTNLGPVSGFRGILRTFISAFVASYEISYQTEDSSLGMILNILCEVYDGEESLCMQFWDKDSFIDGPIRFNYLERMNGVTTLYAVPRSDTDNVNYHDQIEIHSPISIFGIEGTTIPGGSHGYILKVLEDDVALVRWEDLCLALLHADKSLAVQASQNLGYIDKHVRIDIAKIFCTSIFKYVEDFNNACVMSKTLGMLAEMLSCVPYHVFNVALDCGFFITQSGVASSDWLLSGALARMLFATSEDSGDCSSLTTTVLDFAIQVLRKGAAADDIISSFIIFSVQYIMVNHMNWKYKSYSRWKITLKHSHGSYCHDLKDIEDIQLVLCCGFDIVFYMLSNLPEPWDTDNTDIFLKAIQVAAARVFSMLCFTAYKAQPQLMENAYFVVNGSEIWRLQTSISCILDEVDKVNEVVAIFNLLSSAARYQPALLISLIEQSTRAQADSDNSAHEQSSKYFVLNPSGSNPRLVEQILGYIGRSTELMDRSPSILSGVLDLLKALWESGAQFIYILEKLRSSRTFWENLSCCIRAAFASYPIDSVETVDEKKSLRYCCLGTIFEIMSYELFLQGKLLTETKTSDPAPVGSKEQKEPSVAPCPSDIVLKWFDSTTMEDLVNHLSSNGYQNDLLHRAKVASCLCIIRLLTKLSSGDTGSLSFSLVKKIQLISSKLLQHRAFVALLSQYALHGYSGEQDITNLIISDLYYHIHGELEGRPITPGPFQELLCFLLEFKVFEHNPSEQLQKSFPAANGVSLFDVPHIRDELGLELWNHSDWKTYKEVAEKMLDIMHKANLMKCQVDAKLCALRSFITFLSVCTGTSSYKKFGLPGGGISITTTQSAVRCACKSLQSAVDSLPPEVDNSGVLFPPLSGQVELLLTITRILLDHAKQSKSSRHLYPVIVLLMKTSGASTSFLFNLMPSSPALKQPVKSLLVLLLSLFEFIYKKVDMKDGSEDVNIFGELSLLSMSLLPVLCKLAESREYFDLAIASMDIILKGFLPSNVWVPILQKHFRLQVILQKCQSGALLCTQVILNFLLTMGRTKDGAKILQSANIFAFIKVLLSQMSLDDSCLRNSLSTQTKDVKIWGLGLAIVSSLNHCMDDDISRNSVANSTISFLSGQVPLMSSYLSAQSVNTHQSKKRTLLQKSQTSLSALSLTENILTLLCILAKYHFPRDTGMKEVDSELREIIIHLLAFISRGSERTGDSPNWNLSFGCPPIIKEEMKLNEEPPLIRSKYGWFRFAASCTLSTPSVSGPPNAGLSLVIRDKNPADSDSMKQTRFTEMLAVQIYRIAFLIMKFLCSQAKEAVRRAEELEFLDLAHFPELPMPDILHGLQDQVVSIVTEVLEANVSTALNTETERVCQLLLVILETSLYMELCVSQSCGIRPVMGRFEDFSKGIKAMVHASEKHSSFKPLVRWNGSSHIIVDVAPDWVHIAEALGKAATPRTPLFVNFCANLFAKSVVPGMGIRKTGSSS</sequence>
<dbReference type="EMBL" id="CM000147">
    <property type="protein sequence ID" value="EEE50585.1"/>
    <property type="molecule type" value="Genomic_DNA"/>
</dbReference>
<proteinExistence type="predicted"/>
<dbReference type="PANTHER" id="PTHR31431:SF1">
    <property type="entry name" value="NUCLEOPORIN NUP188"/>
    <property type="match status" value="1"/>
</dbReference>
<protein>
    <submittedName>
        <fullName evidence="2">Uncharacterized protein</fullName>
    </submittedName>
</protein>
<gene>
    <name evidence="2" type="ORF">OsJ_30757</name>
</gene>
<dbReference type="PANTHER" id="PTHR31431">
    <property type="entry name" value="NUCLEOPORIN NUP188 HOMOLOG"/>
    <property type="match status" value="1"/>
</dbReference>
<feature type="region of interest" description="Disordered" evidence="1">
    <location>
        <begin position="1"/>
        <end position="20"/>
    </location>
</feature>
<accession>B9G7K0</accession>
<evidence type="ECO:0000256" key="1">
    <source>
        <dbReference type="SAM" id="MobiDB-lite"/>
    </source>
</evidence>
<dbReference type="InterPro" id="IPR044840">
    <property type="entry name" value="Nup188"/>
</dbReference>
<name>B9G7K0_ORYSJ</name>